<protein>
    <submittedName>
        <fullName evidence="3">Efflux transporter outer membrane subunit</fullName>
    </submittedName>
</protein>
<dbReference type="Gene3D" id="1.20.1600.10">
    <property type="entry name" value="Outer membrane efflux proteins (OEP)"/>
    <property type="match status" value="1"/>
</dbReference>
<evidence type="ECO:0000313" key="3">
    <source>
        <dbReference type="EMBL" id="HFT94129.1"/>
    </source>
</evidence>
<dbReference type="PANTHER" id="PTHR30203">
    <property type="entry name" value="OUTER MEMBRANE CATION EFFLUX PROTEIN"/>
    <property type="match status" value="1"/>
</dbReference>
<gene>
    <name evidence="3" type="ORF">ENX03_09415</name>
</gene>
<organism evidence="3">
    <name type="scientific">Leptospirillum ferriphilum</name>
    <dbReference type="NCBI Taxonomy" id="178606"/>
    <lineage>
        <taxon>Bacteria</taxon>
        <taxon>Pseudomonadati</taxon>
        <taxon>Nitrospirota</taxon>
        <taxon>Nitrospiria</taxon>
        <taxon>Nitrospirales</taxon>
        <taxon>Nitrospiraceae</taxon>
        <taxon>Leptospirillum</taxon>
    </lineage>
</organism>
<sequence length="506" mass="55196">MTDPIGLPRRWSSSFILVLFSLPLIAGCAVGPDFHSPPAPAVKKYNRHDVPSSVGDNASPQKHFQKLVVGQDIPGQWWQLFHSKDLNRLVEQALTANPDLHAAEASLLEAMENTSAGRGAFAPSVSGNFQTVQEYFNGAAFGLPQLSNLFSLNTASVSVSYPLDLFGGIRRQVESLKAQEDYQRFELEAAYVTLTSNIVLSAVQEASLSAQIDATRSIIRVLEKELESVRRQYAIGYASRSSVLVQETSLNQEKSTLPGLEKQLSLVHHQMAVYLGRFPGEKVGAHFRLDDLRLPDKLPLTLPSSLVEHRPDIQAAEAQLHSASAQVGVATANMLPQISLSGQYGSESIAGYFAPGSEFWSYGPSLNVPIFQGGTLFFRRKAAIAALREAKAKYESAVLTAFQNVADTLRTLESDAETLDAQKQVFRSAQESFDIARHQFSIGAISYPSLYNAQQNYEQVRIGLIQAQAARFSDTAALFQALGGGWWNMAPATPKGVGVLKVAKKQ</sequence>
<comment type="subcellular location">
    <subcellularLocation>
        <location evidence="2">Cell membrane</location>
        <topology evidence="2">Lipid-anchor</topology>
    </subcellularLocation>
</comment>
<dbReference type="GO" id="GO:0005886">
    <property type="term" value="C:plasma membrane"/>
    <property type="evidence" value="ECO:0007669"/>
    <property type="project" value="UniProtKB-SubCell"/>
</dbReference>
<comment type="similarity">
    <text evidence="1 2">Belongs to the outer membrane factor (OMF) (TC 1.B.17) family.</text>
</comment>
<keyword evidence="2" id="KW-1134">Transmembrane beta strand</keyword>
<proteinExistence type="inferred from homology"/>
<keyword evidence="2" id="KW-0472">Membrane</keyword>
<dbReference type="EMBL" id="DTMM01000201">
    <property type="protein sequence ID" value="HFT94129.1"/>
    <property type="molecule type" value="Genomic_DNA"/>
</dbReference>
<dbReference type="GO" id="GO:0015562">
    <property type="term" value="F:efflux transmembrane transporter activity"/>
    <property type="evidence" value="ECO:0007669"/>
    <property type="project" value="InterPro"/>
</dbReference>
<evidence type="ECO:0000256" key="2">
    <source>
        <dbReference type="RuleBase" id="RU362097"/>
    </source>
</evidence>
<dbReference type="InterPro" id="IPR010131">
    <property type="entry name" value="MdtP/NodT-like"/>
</dbReference>
<dbReference type="InterPro" id="IPR003423">
    <property type="entry name" value="OMP_efflux"/>
</dbReference>
<accession>A0A7C3QW60</accession>
<dbReference type="SUPFAM" id="SSF56954">
    <property type="entry name" value="Outer membrane efflux proteins (OEP)"/>
    <property type="match status" value="1"/>
</dbReference>
<dbReference type="Gene3D" id="2.20.200.10">
    <property type="entry name" value="Outer membrane efflux proteins (OEP)"/>
    <property type="match status" value="1"/>
</dbReference>
<reference evidence="3" key="1">
    <citation type="journal article" date="2020" name="mSystems">
        <title>Genome- and Community-Level Interaction Insights into Carbon Utilization and Element Cycling Functions of Hydrothermarchaeota in Hydrothermal Sediment.</title>
        <authorList>
            <person name="Zhou Z."/>
            <person name="Liu Y."/>
            <person name="Xu W."/>
            <person name="Pan J."/>
            <person name="Luo Z.H."/>
            <person name="Li M."/>
        </authorList>
    </citation>
    <scope>NUCLEOTIDE SEQUENCE [LARGE SCALE GENOMIC DNA]</scope>
    <source>
        <strain evidence="3">SpSt-902</strain>
    </source>
</reference>
<comment type="caution">
    <text evidence="3">The sequence shown here is derived from an EMBL/GenBank/DDBJ whole genome shotgun (WGS) entry which is preliminary data.</text>
</comment>
<keyword evidence="2" id="KW-0564">Palmitate</keyword>
<dbReference type="PANTHER" id="PTHR30203:SF33">
    <property type="entry name" value="BLR4455 PROTEIN"/>
    <property type="match status" value="1"/>
</dbReference>
<name>A0A7C3QW60_9BACT</name>
<evidence type="ECO:0000256" key="1">
    <source>
        <dbReference type="ARBA" id="ARBA00007613"/>
    </source>
</evidence>
<dbReference type="Pfam" id="PF02321">
    <property type="entry name" value="OEP"/>
    <property type="match status" value="2"/>
</dbReference>
<keyword evidence="2" id="KW-0812">Transmembrane</keyword>
<keyword evidence="2" id="KW-0449">Lipoprotein</keyword>
<dbReference type="AlphaFoldDB" id="A0A7C3QW60"/>
<dbReference type="NCBIfam" id="TIGR01845">
    <property type="entry name" value="outer_NodT"/>
    <property type="match status" value="1"/>
</dbReference>